<name>A0A1M5U0G6_9BACT</name>
<organism evidence="6 7">
    <name type="scientific">Desulfofustis glycolicus DSM 9705</name>
    <dbReference type="NCBI Taxonomy" id="1121409"/>
    <lineage>
        <taxon>Bacteria</taxon>
        <taxon>Pseudomonadati</taxon>
        <taxon>Thermodesulfobacteriota</taxon>
        <taxon>Desulfobulbia</taxon>
        <taxon>Desulfobulbales</taxon>
        <taxon>Desulfocapsaceae</taxon>
        <taxon>Desulfofustis</taxon>
    </lineage>
</organism>
<dbReference type="GO" id="GO:0071973">
    <property type="term" value="P:bacterial-type flagellum-dependent cell motility"/>
    <property type="evidence" value="ECO:0007669"/>
    <property type="project" value="InterPro"/>
</dbReference>
<dbReference type="InterPro" id="IPR001492">
    <property type="entry name" value="Flagellin"/>
</dbReference>
<gene>
    <name evidence="6" type="ORF">SAMN02745124_00925</name>
</gene>
<keyword evidence="7" id="KW-1185">Reference proteome</keyword>
<protein>
    <submittedName>
        <fullName evidence="6">Flagellar hook-associated protein 3 FlgL</fullName>
    </submittedName>
</protein>
<reference evidence="6 7" key="1">
    <citation type="submission" date="2016-11" db="EMBL/GenBank/DDBJ databases">
        <authorList>
            <person name="Jaros S."/>
            <person name="Januszkiewicz K."/>
            <person name="Wedrychowicz H."/>
        </authorList>
    </citation>
    <scope>NUCLEOTIDE SEQUENCE [LARGE SCALE GENOMIC DNA]</scope>
    <source>
        <strain evidence="6 7">DSM 9705</strain>
    </source>
</reference>
<dbReference type="PANTHER" id="PTHR42792">
    <property type="entry name" value="FLAGELLIN"/>
    <property type="match status" value="1"/>
</dbReference>
<dbReference type="OrthoDB" id="9758307at2"/>
<dbReference type="InterPro" id="IPR013384">
    <property type="entry name" value="Flagell_FlgL"/>
</dbReference>
<dbReference type="InterPro" id="IPR046358">
    <property type="entry name" value="Flagellin_C"/>
</dbReference>
<evidence type="ECO:0000256" key="3">
    <source>
        <dbReference type="ARBA" id="ARBA00023143"/>
    </source>
</evidence>
<sequence>MKVTENSTYRLMNTNLNRITNNLQDLRNQGATGLKLNEPSDDPSSIRPVLTTRTQIRHTERYLETMGVTLDKMQATDGHLEHVENIMQRAKEIALNAVNGAMSESDLQTLADEVVQLREELLDSANAMIDGKYIFSGFAENTKPFVENPAYDPALYDPADSTTWRYLYQGDANPTELEITPGELLEVNLTGNNLFLGVSDANWVDAATPAAGQPEPGRVDLFSVLTRLEEAIRANNIDDPLGEGGGIQNNIENLEIAADQERRLRSRLGNRATRVESAIAHQETVLVDLEQILSRYQDADAIATFNEIVKQETAFQAALNVTSRVSKISILDYF</sequence>
<evidence type="ECO:0000259" key="5">
    <source>
        <dbReference type="Pfam" id="PF00700"/>
    </source>
</evidence>
<dbReference type="RefSeq" id="WP_073373697.1">
    <property type="nucleotide sequence ID" value="NZ_FQXS01000004.1"/>
</dbReference>
<proteinExistence type="inferred from homology"/>
<dbReference type="GO" id="GO:0005198">
    <property type="term" value="F:structural molecule activity"/>
    <property type="evidence" value="ECO:0007669"/>
    <property type="project" value="InterPro"/>
</dbReference>
<dbReference type="Proteomes" id="UP000184139">
    <property type="component" value="Unassembled WGS sequence"/>
</dbReference>
<dbReference type="GO" id="GO:0009424">
    <property type="term" value="C:bacterial-type flagellum hook"/>
    <property type="evidence" value="ECO:0007669"/>
    <property type="project" value="InterPro"/>
</dbReference>
<comment type="similarity">
    <text evidence="2">Belongs to the bacterial flagellin family.</text>
</comment>
<evidence type="ECO:0000313" key="7">
    <source>
        <dbReference type="Proteomes" id="UP000184139"/>
    </source>
</evidence>
<evidence type="ECO:0000256" key="2">
    <source>
        <dbReference type="ARBA" id="ARBA00005709"/>
    </source>
</evidence>
<keyword evidence="6" id="KW-0966">Cell projection</keyword>
<feature type="domain" description="Flagellin N-terminal" evidence="4">
    <location>
        <begin position="5"/>
        <end position="137"/>
    </location>
</feature>
<dbReference type="SUPFAM" id="SSF64518">
    <property type="entry name" value="Phase 1 flagellin"/>
    <property type="match status" value="1"/>
</dbReference>
<dbReference type="AlphaFoldDB" id="A0A1M5U0G6"/>
<feature type="domain" description="Flagellin C-terminal" evidence="5">
    <location>
        <begin position="253"/>
        <end position="334"/>
    </location>
</feature>
<dbReference type="Pfam" id="PF00669">
    <property type="entry name" value="Flagellin_N"/>
    <property type="match status" value="1"/>
</dbReference>
<keyword evidence="6" id="KW-0969">Cilium</keyword>
<dbReference type="Gene3D" id="1.20.1330.10">
    <property type="entry name" value="f41 fragment of flagellin, N-terminal domain"/>
    <property type="match status" value="1"/>
</dbReference>
<dbReference type="InterPro" id="IPR001029">
    <property type="entry name" value="Flagellin_N"/>
</dbReference>
<dbReference type="PANTHER" id="PTHR42792:SF1">
    <property type="entry name" value="FLAGELLAR HOOK-ASSOCIATED PROTEIN 3"/>
    <property type="match status" value="1"/>
</dbReference>
<comment type="subcellular location">
    <subcellularLocation>
        <location evidence="1">Bacterial flagellum</location>
    </subcellularLocation>
</comment>
<dbReference type="NCBIfam" id="TIGR02550">
    <property type="entry name" value="flagell_flgL"/>
    <property type="match status" value="1"/>
</dbReference>
<dbReference type="Pfam" id="PF00700">
    <property type="entry name" value="Flagellin_C"/>
    <property type="match status" value="1"/>
</dbReference>
<evidence type="ECO:0000313" key="6">
    <source>
        <dbReference type="EMBL" id="SHH56371.1"/>
    </source>
</evidence>
<evidence type="ECO:0000259" key="4">
    <source>
        <dbReference type="Pfam" id="PF00669"/>
    </source>
</evidence>
<accession>A0A1M5U0G6</accession>
<evidence type="ECO:0000256" key="1">
    <source>
        <dbReference type="ARBA" id="ARBA00004365"/>
    </source>
</evidence>
<dbReference type="STRING" id="1121409.SAMN02745124_00925"/>
<dbReference type="EMBL" id="FQXS01000004">
    <property type="protein sequence ID" value="SHH56371.1"/>
    <property type="molecule type" value="Genomic_DNA"/>
</dbReference>
<keyword evidence="6" id="KW-0282">Flagellum</keyword>
<keyword evidence="3" id="KW-0975">Bacterial flagellum</keyword>